<protein>
    <submittedName>
        <fullName evidence="3">Uncharacterized protein</fullName>
    </submittedName>
</protein>
<evidence type="ECO:0000313" key="4">
    <source>
        <dbReference type="Proteomes" id="UP000077521"/>
    </source>
</evidence>
<feature type="region of interest" description="Disordered" evidence="2">
    <location>
        <begin position="1302"/>
        <end position="1336"/>
    </location>
</feature>
<feature type="compositionally biased region" description="Low complexity" evidence="2">
    <location>
        <begin position="227"/>
        <end position="244"/>
    </location>
</feature>
<feature type="region of interest" description="Disordered" evidence="2">
    <location>
        <begin position="217"/>
        <end position="293"/>
    </location>
</feature>
<comment type="similarity">
    <text evidence="1">Belongs to the TCP11 family.</text>
</comment>
<sequence>MMNSSGAGPGNIGSSSNAAGPATTTTTGSSTRSSTVTDPTGRQPTSMRFNLTVNELSPSNNNSETNPAVAATAAEVLSGAAAAVTSSRGPTLDQIRAGRRGVPSGTAPSYLGKRRRKRSSQHSSPRTSPFPERQVPGRTHVHSPATALNMSTGTISQAESGVGVMTATPCQHHSQPYYRTAIETGSASRLYCVHCLPLREGKTDSGRYALLSSNLSRNQAPPHQHASSNHSSSNNNNNNNNNNNRSAQATSYLPQEPRSPITPTSAAAGNARSRASTLQSRPLDTQDSDVRSSLHPSDAALELGETMSDQIQSSTGAPEVQRHWHGAVATADGDLTRPTCGRVLPGRGTMDQAADRKWTASSNRTGPAARLVRSVVVATPSDSKNSDKSETAEQGSANVREPFMLQPVPPARKRRKVVKGITEVISGDQMQGVNSVVKSLQSDVADRDVQMITAPQQDPALCEVALNEEPQALCDSAATVDLPTRPVTQSGPLARQDGTQMICAQQIEKSPSVPQLSVAVHGATGGHDKVAFTSTQLSLQNQASEIRKTHRLGNRRALSLPNLSAWPTLEISNPARHSHFLPDCLNRNGPFLMGVGVPAFLRGGPLHPDVQMENVGAQHHRYLMPGSHLRAEKVHGDSGDGSFGYRFAMGQRTPGSVEITSPSAAGSSPAQSSSCGEASQARHVGQPSASRGGEQRSAAHQSARWTPVVPAPARTETHIIQPSLYPSITRQTLHELEMTEMSKNPQLRHDVVFDPHVQFRPNFEGERGRKIRESADQYWAAVAREIADGCTCLRFENGEPLSCVCPPTMLRKSASAETNGSAQVQVKQGPFISWPARIPILVHELRAILISILPTASAFVAQISSSPQVWAHVPSAGSGSNTNASGSGASQARAGPSSLASGFSAIPTVVHSSVSNMTQQRMISHRDLVLQMLDPALITQQIKHGVLNLEAMIRFLAKVLKMHCAPMRDELVEGMVNVVCQQGDIVRGLRMCFEILELMKLDIANHQLRTNRPKLVETAVDFEVHWFREQIAQGKLTLDRTSRWFTSALRLTREKLSAKLNVDTAMSRKDFISRAFNQGFLQLLFEAPVALPFAELVAIRKAGMASGIAPSSSSLNQAYTACYPETFQFDAYRLIGFHNDITDLSVVYMFLLLFRQLACSPLEIAEAGKGSGRTTFSGARQASPAAIRAQAALLASNELDNMKNRIWCLLNEANAKVGAQNKLGGFNPRASARPGGAQDTSGTNGRAGAGLVYGSIKFENAVWREGVNDVLLQVAAQASAVQKAAKHAANVMLRVQSKAKEDDIEMDLEEEDDDDDDSMEEEDDLDGIQYDSASTPPSERVLAMLNSWMDTNLRVNSPLHKLCQSRLREVVLAILVDRLAGSPPASTATAVAAATAAVRRKQEVRERALKVSTAGAAAAATASAGGVRRAGGVAGEDGHCNPSKRLKVGHCTSSSTSASTSSVSTPTSSSSTLHSPSDSPTLSTACSTDFGGSASSGHSLAQQQAISLHRLLKAQKQGDGGSTASSSASTTPTSSTPQTPLSLASTSSVPMTPVPRSPLWTTSTPEERDWPSALTRSGLEPFAAEVRLLGDRISTLAAFHLRVFRNLYERLDLADPSTASI</sequence>
<feature type="region of interest" description="Disordered" evidence="2">
    <location>
        <begin position="83"/>
        <end position="139"/>
    </location>
</feature>
<evidence type="ECO:0000256" key="2">
    <source>
        <dbReference type="SAM" id="MobiDB-lite"/>
    </source>
</evidence>
<feature type="region of interest" description="Disordered" evidence="2">
    <location>
        <begin position="654"/>
        <end position="708"/>
    </location>
</feature>
<feature type="compositionally biased region" description="Polar residues" evidence="2">
    <location>
        <begin position="1493"/>
        <end position="1506"/>
    </location>
</feature>
<dbReference type="PANTHER" id="PTHR12832:SF11">
    <property type="entry name" value="LD23868P"/>
    <property type="match status" value="1"/>
</dbReference>
<keyword evidence="4" id="KW-1185">Reference proteome</keyword>
<feature type="compositionally biased region" description="Low complexity" evidence="2">
    <location>
        <begin position="661"/>
        <end position="679"/>
    </location>
</feature>
<feature type="compositionally biased region" description="Polar residues" evidence="2">
    <location>
        <begin position="36"/>
        <end position="66"/>
    </location>
</feature>
<dbReference type="EMBL" id="LWDF02000115">
    <property type="protein sequence ID" value="KAE8257341.1"/>
    <property type="molecule type" value="Genomic_DNA"/>
</dbReference>
<accession>A0A8T8T9R9</accession>
<feature type="compositionally biased region" description="Low complexity" evidence="2">
    <location>
        <begin position="1522"/>
        <end position="1548"/>
    </location>
</feature>
<feature type="compositionally biased region" description="Acidic residues" evidence="2">
    <location>
        <begin position="1302"/>
        <end position="1326"/>
    </location>
</feature>
<feature type="region of interest" description="Disordered" evidence="2">
    <location>
        <begin position="343"/>
        <end position="398"/>
    </location>
</feature>
<organism evidence="3 4">
    <name type="scientific">Tilletia indica</name>
    <dbReference type="NCBI Taxonomy" id="43049"/>
    <lineage>
        <taxon>Eukaryota</taxon>
        <taxon>Fungi</taxon>
        <taxon>Dikarya</taxon>
        <taxon>Basidiomycota</taxon>
        <taxon>Ustilaginomycotina</taxon>
        <taxon>Exobasidiomycetes</taxon>
        <taxon>Tilletiales</taxon>
        <taxon>Tilletiaceae</taxon>
        <taxon>Tilletia</taxon>
    </lineage>
</organism>
<feature type="region of interest" description="Disordered" evidence="2">
    <location>
        <begin position="1420"/>
        <end position="1573"/>
    </location>
</feature>
<reference evidence="3" key="2">
    <citation type="journal article" date="2019" name="IMA Fungus">
        <title>Genome sequencing and comparison of five Tilletia species to identify candidate genes for the detection of regulated species infecting wheat.</title>
        <authorList>
            <person name="Nguyen H.D.T."/>
            <person name="Sultana T."/>
            <person name="Kesanakurti P."/>
            <person name="Hambleton S."/>
        </authorList>
    </citation>
    <scope>NUCLEOTIDE SEQUENCE</scope>
    <source>
        <strain evidence="3">DAOMC 236416</strain>
    </source>
</reference>
<feature type="compositionally biased region" description="Low complexity" evidence="2">
    <location>
        <begin position="875"/>
        <end position="895"/>
    </location>
</feature>
<proteinExistence type="inferred from homology"/>
<evidence type="ECO:0000313" key="3">
    <source>
        <dbReference type="EMBL" id="KAE8257341.1"/>
    </source>
</evidence>
<feature type="compositionally biased region" description="Low complexity" evidence="2">
    <location>
        <begin position="265"/>
        <end position="276"/>
    </location>
</feature>
<dbReference type="Proteomes" id="UP000077521">
    <property type="component" value="Unassembled WGS sequence"/>
</dbReference>
<gene>
    <name evidence="3" type="ORF">A4X13_0g2419</name>
</gene>
<dbReference type="InterPro" id="IPR008862">
    <property type="entry name" value="Tcp11"/>
</dbReference>
<dbReference type="Pfam" id="PF05794">
    <property type="entry name" value="Tcp11"/>
    <property type="match status" value="2"/>
</dbReference>
<feature type="compositionally biased region" description="Low complexity" evidence="2">
    <location>
        <begin position="13"/>
        <end position="35"/>
    </location>
</feature>
<feature type="compositionally biased region" description="Low complexity" evidence="2">
    <location>
        <begin position="1452"/>
        <end position="1484"/>
    </location>
</feature>
<reference evidence="3" key="1">
    <citation type="submission" date="2016-04" db="EMBL/GenBank/DDBJ databases">
        <authorList>
            <person name="Nguyen H.D."/>
            <person name="Samba Siva P."/>
            <person name="Cullis J."/>
            <person name="Levesque C.A."/>
            <person name="Hambleton S."/>
        </authorList>
    </citation>
    <scope>NUCLEOTIDE SEQUENCE</scope>
    <source>
        <strain evidence="3">DAOMC 236416</strain>
    </source>
</reference>
<feature type="region of interest" description="Disordered" evidence="2">
    <location>
        <begin position="872"/>
        <end position="895"/>
    </location>
</feature>
<name>A0A8T8T9R9_9BASI</name>
<comment type="caution">
    <text evidence="3">The sequence shown here is derived from an EMBL/GenBank/DDBJ whole genome shotgun (WGS) entry which is preliminary data.</text>
</comment>
<feature type="region of interest" description="Disordered" evidence="2">
    <location>
        <begin position="1"/>
        <end position="66"/>
    </location>
</feature>
<dbReference type="PANTHER" id="PTHR12832">
    <property type="entry name" value="TESTIS-SPECIFIC PROTEIN PBS13 T-COMPLEX 11"/>
    <property type="match status" value="1"/>
</dbReference>
<evidence type="ECO:0000256" key="1">
    <source>
        <dbReference type="ARBA" id="ARBA00010954"/>
    </source>
</evidence>
<dbReference type="GO" id="GO:0010737">
    <property type="term" value="P:protein kinase A signaling"/>
    <property type="evidence" value="ECO:0007669"/>
    <property type="project" value="TreeGrafter"/>
</dbReference>